<evidence type="ECO:0000313" key="1">
    <source>
        <dbReference type="EMBL" id="WIY24991.1"/>
    </source>
</evidence>
<dbReference type="Proteomes" id="UP001238334">
    <property type="component" value="Chromosome"/>
</dbReference>
<dbReference type="RefSeq" id="WP_270920926.1">
    <property type="nucleotide sequence ID" value="NZ_CP127247.1"/>
</dbReference>
<dbReference type="Pfam" id="PF12974">
    <property type="entry name" value="Phosphonate-bd"/>
    <property type="match status" value="1"/>
</dbReference>
<gene>
    <name evidence="1" type="ORF">QPJ95_21295</name>
</gene>
<dbReference type="PANTHER" id="PTHR35841">
    <property type="entry name" value="PHOSPHONATES-BINDING PERIPLASMIC PROTEIN"/>
    <property type="match status" value="1"/>
</dbReference>
<dbReference type="AlphaFoldDB" id="A0A9Y2P0W3"/>
<protein>
    <submittedName>
        <fullName evidence="1">Phosphate/phosphite/phosphonate ABC transporter substrate-binding protein</fullName>
    </submittedName>
</protein>
<dbReference type="Gene3D" id="3.40.190.10">
    <property type="entry name" value="Periplasmic binding protein-like II"/>
    <property type="match status" value="2"/>
</dbReference>
<name>A0A9Y2P0W3_9RHOB</name>
<sequence>MLSGNTALARPLVIGTISDEPVKEIRAFLPFAKYLAKQLETFGIDDGKVVIARDIDHMASLINKGEVDLFVDSPLVALAIIGKTGCRLLARRWKKGIAQYHSVVFVRQDSDIDSVHDLTGRIVAFEESYSSSGHLLPRITMERMGVPLTQLLNLQSNVPTKQAGYVFSGDDESTMEWVLRGRVDAGAMSMANFENRVATNWKELKIILKTAGIPRHSVSISSEISGPLSSAIEAVLFTMQDSEDGQSVLDSFENTTKFDPIPKETMALLDLFQIPVLALVGEE</sequence>
<dbReference type="SUPFAM" id="SSF53850">
    <property type="entry name" value="Periplasmic binding protein-like II"/>
    <property type="match status" value="1"/>
</dbReference>
<proteinExistence type="predicted"/>
<dbReference type="PANTHER" id="PTHR35841:SF1">
    <property type="entry name" value="PHOSPHONATES-BINDING PERIPLASMIC PROTEIN"/>
    <property type="match status" value="1"/>
</dbReference>
<accession>A0A9Y2P0W3</accession>
<evidence type="ECO:0000313" key="2">
    <source>
        <dbReference type="Proteomes" id="UP001238334"/>
    </source>
</evidence>
<dbReference type="KEGG" id="ppso:QPJ95_21295"/>
<organism evidence="1 2">
    <name type="scientific">Parasedimentitalea psychrophila</name>
    <dbReference type="NCBI Taxonomy" id="2997337"/>
    <lineage>
        <taxon>Bacteria</taxon>
        <taxon>Pseudomonadati</taxon>
        <taxon>Pseudomonadota</taxon>
        <taxon>Alphaproteobacteria</taxon>
        <taxon>Rhodobacterales</taxon>
        <taxon>Paracoccaceae</taxon>
        <taxon>Parasedimentitalea</taxon>
    </lineage>
</organism>
<keyword evidence="2" id="KW-1185">Reference proteome</keyword>
<reference evidence="1 2" key="1">
    <citation type="submission" date="2023-06" db="EMBL/GenBank/DDBJ databases">
        <title>Parasedimentitalea psychrophila sp. nov., a psychrophilic bacterium isolated from deep-sea sediment.</title>
        <authorList>
            <person name="Li A."/>
        </authorList>
    </citation>
    <scope>NUCLEOTIDE SEQUENCE [LARGE SCALE GENOMIC DNA]</scope>
    <source>
        <strain evidence="1 2">QS115</strain>
    </source>
</reference>
<dbReference type="EMBL" id="CP127247">
    <property type="protein sequence ID" value="WIY24991.1"/>
    <property type="molecule type" value="Genomic_DNA"/>
</dbReference>